<dbReference type="GO" id="GO:0003676">
    <property type="term" value="F:nucleic acid binding"/>
    <property type="evidence" value="ECO:0007669"/>
    <property type="project" value="InterPro"/>
</dbReference>
<dbReference type="EMBL" id="QUTH01000522">
    <property type="protein sequence ID" value="RHZ33704.1"/>
    <property type="molecule type" value="Genomic_DNA"/>
</dbReference>
<dbReference type="Pfam" id="PF03184">
    <property type="entry name" value="DDE_1"/>
    <property type="match status" value="1"/>
</dbReference>
<evidence type="ECO:0000313" key="4">
    <source>
        <dbReference type="Proteomes" id="UP000285430"/>
    </source>
</evidence>
<evidence type="ECO:0000313" key="5">
    <source>
        <dbReference type="Proteomes" id="UP000469452"/>
    </source>
</evidence>
<reference evidence="2 5" key="2">
    <citation type="submission" date="2019-06" db="EMBL/GenBank/DDBJ databases">
        <title>Genomics analysis of Aphanomyces spp. identifies a new class of oomycete effector associated with host adaptation.</title>
        <authorList>
            <person name="Gaulin E."/>
        </authorList>
    </citation>
    <scope>NUCLEOTIDE SEQUENCE [LARGE SCALE GENOMIC DNA]</scope>
    <source>
        <strain evidence="2 5">E</strain>
    </source>
</reference>
<protein>
    <recommendedName>
        <fullName evidence="1">DDE-1 domain-containing protein</fullName>
    </recommendedName>
</protein>
<feature type="domain" description="DDE-1" evidence="1">
    <location>
        <begin position="14"/>
        <end position="121"/>
    </location>
</feature>
<dbReference type="AlphaFoldDB" id="A0A3R6YK85"/>
<dbReference type="InterPro" id="IPR004875">
    <property type="entry name" value="DDE_SF_endonuclease_dom"/>
</dbReference>
<gene>
    <name evidence="2" type="ORF">AaE_015626</name>
    <name evidence="3" type="ORF">DYB37_013433</name>
</gene>
<accession>A0A3R6YK85</accession>
<comment type="caution">
    <text evidence="3">The sequence shown here is derived from an EMBL/GenBank/DDBJ whole genome shotgun (WGS) entry which is preliminary data.</text>
</comment>
<organism evidence="3 4">
    <name type="scientific">Aphanomyces astaci</name>
    <name type="common">Crayfish plague agent</name>
    <dbReference type="NCBI Taxonomy" id="112090"/>
    <lineage>
        <taxon>Eukaryota</taxon>
        <taxon>Sar</taxon>
        <taxon>Stramenopiles</taxon>
        <taxon>Oomycota</taxon>
        <taxon>Saprolegniomycetes</taxon>
        <taxon>Saprolegniales</taxon>
        <taxon>Verrucalvaceae</taxon>
        <taxon>Aphanomyces</taxon>
    </lineage>
</organism>
<evidence type="ECO:0000259" key="1">
    <source>
        <dbReference type="Pfam" id="PF03184"/>
    </source>
</evidence>
<dbReference type="Proteomes" id="UP000469452">
    <property type="component" value="Unassembled WGS sequence"/>
</dbReference>
<reference evidence="3 4" key="1">
    <citation type="submission" date="2018-08" db="EMBL/GenBank/DDBJ databases">
        <title>Aphanomyces genome sequencing and annotation.</title>
        <authorList>
            <person name="Minardi D."/>
            <person name="Oidtmann B."/>
            <person name="Van Der Giezen M."/>
            <person name="Studholme D.J."/>
        </authorList>
    </citation>
    <scope>NUCLEOTIDE SEQUENCE [LARGE SCALE GENOMIC DNA]</scope>
    <source>
        <strain evidence="3 4">Da</strain>
    </source>
</reference>
<dbReference type="Proteomes" id="UP000285430">
    <property type="component" value="Unassembled WGS sequence"/>
</dbReference>
<dbReference type="VEuPathDB" id="FungiDB:H257_08317"/>
<proteinExistence type="predicted"/>
<name>A0A3R6YK85_APHAT</name>
<dbReference type="EMBL" id="VJMI01020966">
    <property type="protein sequence ID" value="KAF0702939.1"/>
    <property type="molecule type" value="Genomic_DNA"/>
</dbReference>
<sequence length="149" mass="16635">MDEWGHIQHLPDVDECKGGRTLMLVDNAPPHRGLDDTLLTNIKVQILPKNTTAYLQLQDAGIIAAFKAKVKQRQLQNALEQIELVMSGCKERLYEVPLVEAMAWAQDAWRSMSTTTVQNCWRRTGIVDDDLSAFSARVAGLQVGTLSDE</sequence>
<evidence type="ECO:0000313" key="2">
    <source>
        <dbReference type="EMBL" id="KAF0702939.1"/>
    </source>
</evidence>
<evidence type="ECO:0000313" key="3">
    <source>
        <dbReference type="EMBL" id="RHZ33704.1"/>
    </source>
</evidence>